<evidence type="ECO:0000256" key="5">
    <source>
        <dbReference type="ARBA" id="ARBA00022692"/>
    </source>
</evidence>
<evidence type="ECO:0000256" key="9">
    <source>
        <dbReference type="ARBA" id="ARBA00023136"/>
    </source>
</evidence>
<feature type="transmembrane region" description="Helical" evidence="17">
    <location>
        <begin position="341"/>
        <end position="359"/>
    </location>
</feature>
<dbReference type="AlphaFoldDB" id="A0A1C9TA48"/>
<comment type="subcellular location">
    <subcellularLocation>
        <location evidence="2">Cell membrane</location>
        <topology evidence="2">Multi-pass membrane protein</topology>
    </subcellularLocation>
    <subcellularLocation>
        <location evidence="1">Endosome membrane</location>
        <topology evidence="1">Multi-pass membrane protein</topology>
    </subcellularLocation>
</comment>
<dbReference type="InterPro" id="IPR000276">
    <property type="entry name" value="GPCR_Rhodpsn"/>
</dbReference>
<evidence type="ECO:0000256" key="15">
    <source>
        <dbReference type="ARBA" id="ARBA00046802"/>
    </source>
</evidence>
<evidence type="ECO:0000256" key="12">
    <source>
        <dbReference type="ARBA" id="ARBA00023224"/>
    </source>
</evidence>
<dbReference type="GeneID" id="100374682"/>
<dbReference type="Proteomes" id="UP000694865">
    <property type="component" value="Unplaced"/>
</dbReference>
<evidence type="ECO:0000256" key="7">
    <source>
        <dbReference type="ARBA" id="ARBA00022989"/>
    </source>
</evidence>
<evidence type="ECO:0000256" key="14">
    <source>
        <dbReference type="ARBA" id="ARBA00046191"/>
    </source>
</evidence>
<dbReference type="SUPFAM" id="SSF81321">
    <property type="entry name" value="Family A G protein-coupled receptor-like"/>
    <property type="match status" value="1"/>
</dbReference>
<keyword evidence="9 17" id="KW-0472">Membrane</keyword>
<evidence type="ECO:0000256" key="11">
    <source>
        <dbReference type="ARBA" id="ARBA00023180"/>
    </source>
</evidence>
<evidence type="ECO:0000313" key="21">
    <source>
        <dbReference type="RefSeq" id="XP_006817500.1"/>
    </source>
</evidence>
<dbReference type="PRINTS" id="PR00237">
    <property type="entry name" value="GPCRRHODOPSN"/>
</dbReference>
<accession>A0A1C9TA48</accession>
<name>A0A1C9TA48_SACKO</name>
<reference evidence="19" key="1">
    <citation type="journal article" date="2008" name="Biol. Bull.">
        <title>cDNA sequences for transcription factors and signaling proteins of the hemichordate Saccoglossus kowalevskii: efficacy of the expressed sequence tag (EST) approach for evolutionary and developmental studies of a new organism.</title>
        <authorList>
            <person name="Freeman R.M. Jr."/>
            <person name="Wu M."/>
            <person name="Cordonnier-Pratt M.M."/>
            <person name="Pratt L.H."/>
            <person name="Gruber C.E."/>
            <person name="Smith M."/>
            <person name="Lander E.S."/>
            <person name="Stange-Thomann N."/>
            <person name="Lowe C.J."/>
            <person name="Gerhart J."/>
            <person name="Kirschner M."/>
        </authorList>
    </citation>
    <scope>NUCLEOTIDE SEQUENCE</scope>
</reference>
<evidence type="ECO:0000256" key="2">
    <source>
        <dbReference type="ARBA" id="ARBA00004651"/>
    </source>
</evidence>
<feature type="transmembrane region" description="Helical" evidence="17">
    <location>
        <begin position="301"/>
        <end position="321"/>
    </location>
</feature>
<reference evidence="21" key="3">
    <citation type="submission" date="2025-05" db="UniProtKB">
        <authorList>
            <consortium name="RefSeq"/>
        </authorList>
    </citation>
    <scope>IDENTIFICATION</scope>
    <source>
        <tissue evidence="21">Testes</tissue>
    </source>
</reference>
<feature type="transmembrane region" description="Helical" evidence="17">
    <location>
        <begin position="62"/>
        <end position="89"/>
    </location>
</feature>
<organism evidence="19">
    <name type="scientific">Saccoglossus kowalevskii</name>
    <name type="common">Acorn worm</name>
    <dbReference type="NCBI Taxonomy" id="10224"/>
    <lineage>
        <taxon>Eukaryota</taxon>
        <taxon>Metazoa</taxon>
        <taxon>Hemichordata</taxon>
        <taxon>Enteropneusta</taxon>
        <taxon>Harrimaniidae</taxon>
        <taxon>Saccoglossus</taxon>
    </lineage>
</organism>
<keyword evidence="4" id="KW-1003">Cell membrane</keyword>
<keyword evidence="20" id="KW-1185">Reference proteome</keyword>
<evidence type="ECO:0000256" key="6">
    <source>
        <dbReference type="ARBA" id="ARBA00022753"/>
    </source>
</evidence>
<evidence type="ECO:0000256" key="1">
    <source>
        <dbReference type="ARBA" id="ARBA00004337"/>
    </source>
</evidence>
<feature type="domain" description="G-protein coupled receptors family 1 profile" evidence="18">
    <location>
        <begin position="78"/>
        <end position="356"/>
    </location>
</feature>
<feature type="transmembrane region" description="Helical" evidence="17">
    <location>
        <begin position="230"/>
        <end position="253"/>
    </location>
</feature>
<feature type="transmembrane region" description="Helical" evidence="17">
    <location>
        <begin position="98"/>
        <end position="123"/>
    </location>
</feature>
<evidence type="ECO:0000256" key="16">
    <source>
        <dbReference type="RuleBase" id="RU000688"/>
    </source>
</evidence>
<dbReference type="GO" id="GO:0010008">
    <property type="term" value="C:endosome membrane"/>
    <property type="evidence" value="ECO:0007669"/>
    <property type="project" value="UniProtKB-SubCell"/>
</dbReference>
<sequence>MESGITSSTDAISYHSFALDKTSRVYVLEVFTDTGEPIVGAVNDNSTGLSGNVLQYGLAERIIIGFVLTVIIILTIAGNILVCASIFIFPSLRTLTNYFVFSLAIADILVACLVMTFSTINVVTETWIYGDTFCLIFISFDISFCTASIMHLSCIAFDRYSAICNPFQYPLKMTSRRVTIMLASCWVVPMFISFIPILLQWNTIGIENVIADVKNFAGPYSCIFLVNKPYAVIASTIAFYMPCILMATAYFFIFRAARKQAQQIKSLERATMNWNNTRNGPGDGHPHHHGRRVSLAAEKKAAKTLGIIMGCFTICWCPFFVFNIVDPFCDFCIDPGAWPPVTWLGYINSMLNPLLYAFFNRSFRRAFIRLLRCHVCKGTTAEFDPTISSRER</sequence>
<feature type="transmembrane region" description="Helical" evidence="17">
    <location>
        <begin position="135"/>
        <end position="157"/>
    </location>
</feature>
<dbReference type="KEGG" id="sko:100374682"/>
<keyword evidence="6" id="KW-0967">Endosome</keyword>
<evidence type="ECO:0000313" key="19">
    <source>
        <dbReference type="EMBL" id="AOR07015.1"/>
    </source>
</evidence>
<dbReference type="PANTHER" id="PTHR24248">
    <property type="entry name" value="ADRENERGIC RECEPTOR-RELATED G-PROTEIN COUPLED RECEPTOR"/>
    <property type="match status" value="1"/>
</dbReference>
<keyword evidence="12 16" id="KW-0807">Transducer</keyword>
<comment type="similarity">
    <text evidence="16">Belongs to the G-protein coupled receptor 1 family.</text>
</comment>
<dbReference type="GO" id="GO:0045202">
    <property type="term" value="C:synapse"/>
    <property type="evidence" value="ECO:0007669"/>
    <property type="project" value="GOC"/>
</dbReference>
<evidence type="ECO:0000256" key="13">
    <source>
        <dbReference type="ARBA" id="ARBA00031928"/>
    </source>
</evidence>
<dbReference type="GO" id="GO:0007268">
    <property type="term" value="P:chemical synaptic transmission"/>
    <property type="evidence" value="ECO:0007669"/>
    <property type="project" value="InterPro"/>
</dbReference>
<proteinExistence type="evidence at transcript level"/>
<feature type="transmembrane region" description="Helical" evidence="17">
    <location>
        <begin position="178"/>
        <end position="199"/>
    </location>
</feature>
<dbReference type="PANTHER" id="PTHR24248:SF66">
    <property type="entry name" value="OCTOPAMINE RECEPTOR BETA-3R"/>
    <property type="match status" value="1"/>
</dbReference>
<evidence type="ECO:0000256" key="17">
    <source>
        <dbReference type="SAM" id="Phobius"/>
    </source>
</evidence>
<dbReference type="GO" id="GO:0004993">
    <property type="term" value="F:G protein-coupled serotonin receptor activity"/>
    <property type="evidence" value="ECO:0007669"/>
    <property type="project" value="InterPro"/>
</dbReference>
<evidence type="ECO:0000256" key="10">
    <source>
        <dbReference type="ARBA" id="ARBA00023170"/>
    </source>
</evidence>
<comment type="subunit">
    <text evidence="15">Interacts (via C-terminus 330-346 AA) with GRK5; this interaction is promoted by 5-HT (serotonin).</text>
</comment>
<dbReference type="PROSITE" id="PS50262">
    <property type="entry name" value="G_PROTEIN_RECEP_F1_2"/>
    <property type="match status" value="1"/>
</dbReference>
<dbReference type="EMBL" id="KU553317">
    <property type="protein sequence ID" value="AOR07015.1"/>
    <property type="molecule type" value="mRNA"/>
</dbReference>
<evidence type="ECO:0000259" key="18">
    <source>
        <dbReference type="PROSITE" id="PS50262"/>
    </source>
</evidence>
<evidence type="ECO:0000313" key="20">
    <source>
        <dbReference type="Proteomes" id="UP000694865"/>
    </source>
</evidence>
<reference evidence="19" key="2">
    <citation type="submission" date="2016-01" db="EMBL/GenBank/DDBJ databases">
        <authorList>
            <person name="Oliw E.H."/>
        </authorList>
    </citation>
    <scope>NUCLEOTIDE SEQUENCE</scope>
</reference>
<dbReference type="GO" id="GO:0032098">
    <property type="term" value="P:regulation of appetite"/>
    <property type="evidence" value="ECO:0007669"/>
    <property type="project" value="InterPro"/>
</dbReference>
<keyword evidence="10 16" id="KW-0675">Receptor</keyword>
<dbReference type="GO" id="GO:0071880">
    <property type="term" value="P:adenylate cyclase-activating adrenergic receptor signaling pathway"/>
    <property type="evidence" value="ECO:0007669"/>
    <property type="project" value="TreeGrafter"/>
</dbReference>
<keyword evidence="11" id="KW-0325">Glycoprotein</keyword>
<dbReference type="OrthoDB" id="5859976at2759"/>
<keyword evidence="8 16" id="KW-0297">G-protein coupled receptor</keyword>
<keyword evidence="7 17" id="KW-1133">Transmembrane helix</keyword>
<dbReference type="InterPro" id="IPR017452">
    <property type="entry name" value="GPCR_Rhodpsn_7TM"/>
</dbReference>
<dbReference type="PROSITE" id="PS00237">
    <property type="entry name" value="G_PROTEIN_RECEP_F1_1"/>
    <property type="match status" value="1"/>
</dbReference>
<dbReference type="Pfam" id="PF00001">
    <property type="entry name" value="7tm_1"/>
    <property type="match status" value="1"/>
</dbReference>
<dbReference type="PRINTS" id="PR01059">
    <property type="entry name" value="5HT4RECEPTR"/>
</dbReference>
<dbReference type="GO" id="GO:0043410">
    <property type="term" value="P:positive regulation of MAPK cascade"/>
    <property type="evidence" value="ECO:0007669"/>
    <property type="project" value="TreeGrafter"/>
</dbReference>
<dbReference type="Gene3D" id="1.20.1070.10">
    <property type="entry name" value="Rhodopsin 7-helix transmembrane proteins"/>
    <property type="match status" value="1"/>
</dbReference>
<evidence type="ECO:0000256" key="4">
    <source>
        <dbReference type="ARBA" id="ARBA00022475"/>
    </source>
</evidence>
<dbReference type="InterPro" id="IPR001520">
    <property type="entry name" value="5HT4_rcpt"/>
</dbReference>
<comment type="function">
    <text evidence="14">G-protein coupled receptor for 5-hydroxytryptamine (serotonin), a biogenic hormone that functions as a neurotransmitter, a hormone and a mitogen. Ligand binding causes a conformation change that triggers signaling via guanine nucleotide-binding proteins (G proteins) and modulates the activity of downstream effectors. HTR4 is coupled to G(s) G alpha proteins and mediates activation of adenylate cyclase activity.</text>
</comment>
<dbReference type="GO" id="GO:0005886">
    <property type="term" value="C:plasma membrane"/>
    <property type="evidence" value="ECO:0007669"/>
    <property type="project" value="UniProtKB-SubCell"/>
</dbReference>
<evidence type="ECO:0000256" key="8">
    <source>
        <dbReference type="ARBA" id="ARBA00023040"/>
    </source>
</evidence>
<dbReference type="RefSeq" id="XP_006817500.1">
    <property type="nucleotide sequence ID" value="XM_006817437.1"/>
</dbReference>
<protein>
    <recommendedName>
        <fullName evidence="3">5-hydroxytryptamine receptor 4</fullName>
    </recommendedName>
    <alternativeName>
        <fullName evidence="13">Serotonin receptor 4</fullName>
    </alternativeName>
</protein>
<keyword evidence="5 16" id="KW-0812">Transmembrane</keyword>
<gene>
    <name evidence="21" type="primary">LOC100374682</name>
</gene>
<evidence type="ECO:0000256" key="3">
    <source>
        <dbReference type="ARBA" id="ARBA00015305"/>
    </source>
</evidence>